<dbReference type="GO" id="GO:0016787">
    <property type="term" value="F:hydrolase activity"/>
    <property type="evidence" value="ECO:0007669"/>
    <property type="project" value="UniProtKB-KW"/>
</dbReference>
<dbReference type="PANTHER" id="PTHR48081">
    <property type="entry name" value="AB HYDROLASE SUPERFAMILY PROTEIN C4A8.06C"/>
    <property type="match status" value="1"/>
</dbReference>
<dbReference type="SUPFAM" id="SSF53474">
    <property type="entry name" value="alpha/beta-Hydrolases"/>
    <property type="match status" value="1"/>
</dbReference>
<keyword evidence="4" id="KW-1185">Reference proteome</keyword>
<dbReference type="Proteomes" id="UP001595912">
    <property type="component" value="Unassembled WGS sequence"/>
</dbReference>
<dbReference type="PANTHER" id="PTHR48081:SF8">
    <property type="entry name" value="ALPHA_BETA HYDROLASE FOLD-3 DOMAIN-CONTAINING PROTEIN-RELATED"/>
    <property type="match status" value="1"/>
</dbReference>
<keyword evidence="1 3" id="KW-0378">Hydrolase</keyword>
<evidence type="ECO:0000259" key="2">
    <source>
        <dbReference type="Pfam" id="PF07859"/>
    </source>
</evidence>
<dbReference type="InterPro" id="IPR013094">
    <property type="entry name" value="AB_hydrolase_3"/>
</dbReference>
<organism evidence="3 4">
    <name type="scientific">Dactylosporangium cerinum</name>
    <dbReference type="NCBI Taxonomy" id="1434730"/>
    <lineage>
        <taxon>Bacteria</taxon>
        <taxon>Bacillati</taxon>
        <taxon>Actinomycetota</taxon>
        <taxon>Actinomycetes</taxon>
        <taxon>Micromonosporales</taxon>
        <taxon>Micromonosporaceae</taxon>
        <taxon>Dactylosporangium</taxon>
    </lineage>
</organism>
<reference evidence="4" key="1">
    <citation type="journal article" date="2019" name="Int. J. Syst. Evol. Microbiol.">
        <title>The Global Catalogue of Microorganisms (GCM) 10K type strain sequencing project: providing services to taxonomists for standard genome sequencing and annotation.</title>
        <authorList>
            <consortium name="The Broad Institute Genomics Platform"/>
            <consortium name="The Broad Institute Genome Sequencing Center for Infectious Disease"/>
            <person name="Wu L."/>
            <person name="Ma J."/>
        </authorList>
    </citation>
    <scope>NUCLEOTIDE SEQUENCE [LARGE SCALE GENOMIC DNA]</scope>
    <source>
        <strain evidence="4">CGMCC 4.7152</strain>
    </source>
</reference>
<evidence type="ECO:0000313" key="3">
    <source>
        <dbReference type="EMBL" id="MFC5003186.1"/>
    </source>
</evidence>
<name>A0ABV9W634_9ACTN</name>
<accession>A0ABV9W634</accession>
<protein>
    <submittedName>
        <fullName evidence="3">Alpha/beta hydrolase</fullName>
    </submittedName>
</protein>
<dbReference type="InterPro" id="IPR050300">
    <property type="entry name" value="GDXG_lipolytic_enzyme"/>
</dbReference>
<feature type="domain" description="Alpha/beta hydrolase fold-3" evidence="2">
    <location>
        <begin position="71"/>
        <end position="268"/>
    </location>
</feature>
<sequence>MTDWIDPELVPGLANTLTAHLPDGFLDVATVRAIDDQLRVEAAPAVPPRVVTLEGGLELRVHGSLHGDACLLWIHGGGMFLGSARTEDAYCADLAARLGVPVVAVDYRLAPEHPHPTPLHDCRAALHWCADRFERVVVAGGSAGGGLAAALCLLTRDEGGPPIAAAHLYYPMLDDRRDLPGGSALTDPPVWNRRLADLAWAAYLGGRPADALAAPARATDLRGLPPTYLDVGDLDLFRDEDAGYAARLADAGVPVRFELVPGAVHAFELIAPDAAISRVTRERRLLALAHDLNGAA</sequence>
<evidence type="ECO:0000256" key="1">
    <source>
        <dbReference type="ARBA" id="ARBA00022801"/>
    </source>
</evidence>
<dbReference type="Pfam" id="PF07859">
    <property type="entry name" value="Abhydrolase_3"/>
    <property type="match status" value="1"/>
</dbReference>
<dbReference type="Gene3D" id="3.40.50.1820">
    <property type="entry name" value="alpha/beta hydrolase"/>
    <property type="match status" value="1"/>
</dbReference>
<dbReference type="RefSeq" id="WP_380121965.1">
    <property type="nucleotide sequence ID" value="NZ_JBHSIU010000046.1"/>
</dbReference>
<dbReference type="InterPro" id="IPR029058">
    <property type="entry name" value="AB_hydrolase_fold"/>
</dbReference>
<comment type="caution">
    <text evidence="3">The sequence shown here is derived from an EMBL/GenBank/DDBJ whole genome shotgun (WGS) entry which is preliminary data.</text>
</comment>
<evidence type="ECO:0000313" key="4">
    <source>
        <dbReference type="Proteomes" id="UP001595912"/>
    </source>
</evidence>
<gene>
    <name evidence="3" type="ORF">ACFPIJ_35820</name>
</gene>
<dbReference type="EMBL" id="JBHSIU010000046">
    <property type="protein sequence ID" value="MFC5003186.1"/>
    <property type="molecule type" value="Genomic_DNA"/>
</dbReference>
<proteinExistence type="predicted"/>